<dbReference type="InterPro" id="IPR058078">
    <property type="entry name" value="Cj0814-like"/>
</dbReference>
<dbReference type="Proteomes" id="UP000409545">
    <property type="component" value="Unassembled WGS sequence"/>
</dbReference>
<evidence type="ECO:0000313" key="3">
    <source>
        <dbReference type="Proteomes" id="UP000409545"/>
    </source>
</evidence>
<dbReference type="EMBL" id="AACGUZ010000004">
    <property type="protein sequence ID" value="EAK5103241.1"/>
    <property type="molecule type" value="Genomic_DNA"/>
</dbReference>
<evidence type="ECO:0000313" key="2">
    <source>
        <dbReference type="EMBL" id="EAK5103241.1"/>
    </source>
</evidence>
<feature type="region of interest" description="Disordered" evidence="1">
    <location>
        <begin position="306"/>
        <end position="345"/>
    </location>
</feature>
<dbReference type="AlphaFoldDB" id="A0A3Z9DRS2"/>
<sequence>MINGINSYSSYNYTNTFSNNTPNTKSSNVIANNNLVSDKSQAVDKILGYGVDKEGFFTSDFNEAAGLPKDYKIYADGLNNFVNNFIKRQPFYSQIDIAKTIGDAYNSFSSFVKDKGLGESFQEQDLKNLSQKDGVNYWQELQSDNAFIWKLADKNIADLGSNKYQIHDNKISKGGALIAFFINNLSTIKGQTTLLGKLAGLNSDTDNNEIKEFLSFMNKNPLKYSYEQDGWGNPMGDSLSIWNYINRAKNLGDDKLIKTIENLGDEYNKLINSNMSLEEFKTKYLDFKQRHDEFVKSLEETEKAKGVDYSNPLKNTNNKETSEEDKEKPFKPIQAESKNKETYKDDNVRNELVKKLLEGKFSTSDELEILFGMKFSDDDTGEFNKILSLNSAPKSIDIKA</sequence>
<name>A0A3Z9DRS2_CAMCO</name>
<gene>
    <name evidence="2" type="ORF">B9Q54_03005</name>
</gene>
<dbReference type="NCBIfam" id="NF046095">
    <property type="entry name" value="flg_dep_Cj0814"/>
    <property type="match status" value="1"/>
</dbReference>
<comment type="caution">
    <text evidence="2">The sequence shown here is derived from an EMBL/GenBank/DDBJ whole genome shotgun (WGS) entry which is preliminary data.</text>
</comment>
<reference evidence="2 3" key="1">
    <citation type="submission" date="2018-05" db="EMBL/GenBank/DDBJ databases">
        <authorList>
            <consortium name="NARMS: The National Antimicrobial Resistance Monitoring System"/>
        </authorList>
    </citation>
    <scope>NUCLEOTIDE SEQUENCE [LARGE SCALE GENOMIC DNA]</scope>
    <source>
        <strain evidence="2 3">FSIS1711007</strain>
    </source>
</reference>
<protein>
    <submittedName>
        <fullName evidence="2">Uncharacterized protein</fullName>
    </submittedName>
</protein>
<organism evidence="2 3">
    <name type="scientific">Campylobacter coli</name>
    <dbReference type="NCBI Taxonomy" id="195"/>
    <lineage>
        <taxon>Bacteria</taxon>
        <taxon>Pseudomonadati</taxon>
        <taxon>Campylobacterota</taxon>
        <taxon>Epsilonproteobacteria</taxon>
        <taxon>Campylobacterales</taxon>
        <taxon>Campylobacteraceae</taxon>
        <taxon>Campylobacter</taxon>
    </lineage>
</organism>
<accession>A0A3Z9DRS2</accession>
<proteinExistence type="predicted"/>
<evidence type="ECO:0000256" key="1">
    <source>
        <dbReference type="SAM" id="MobiDB-lite"/>
    </source>
</evidence>